<gene>
    <name evidence="1" type="ORF">N7496_006084</name>
</gene>
<dbReference type="Proteomes" id="UP001147782">
    <property type="component" value="Unassembled WGS sequence"/>
</dbReference>
<reference evidence="1" key="2">
    <citation type="journal article" date="2023" name="IMA Fungus">
        <title>Comparative genomic study of the Penicillium genus elucidates a diverse pangenome and 15 lateral gene transfer events.</title>
        <authorList>
            <person name="Petersen C."/>
            <person name="Sorensen T."/>
            <person name="Nielsen M.R."/>
            <person name="Sondergaard T.E."/>
            <person name="Sorensen J.L."/>
            <person name="Fitzpatrick D.A."/>
            <person name="Frisvad J.C."/>
            <person name="Nielsen K.L."/>
        </authorList>
    </citation>
    <scope>NUCLEOTIDE SEQUENCE</scope>
    <source>
        <strain evidence="1">IBT 29864</strain>
    </source>
</reference>
<proteinExistence type="predicted"/>
<dbReference type="EMBL" id="JAPZBS010000005">
    <property type="protein sequence ID" value="KAJ5369992.1"/>
    <property type="molecule type" value="Genomic_DNA"/>
</dbReference>
<evidence type="ECO:0000313" key="2">
    <source>
        <dbReference type="Proteomes" id="UP001147782"/>
    </source>
</evidence>
<evidence type="ECO:0000313" key="1">
    <source>
        <dbReference type="EMBL" id="KAJ5369992.1"/>
    </source>
</evidence>
<sequence length="192" mass="21996">MSSETFPIASNLSVSCSMAGNTQMTANQLQWFDEGTIILKAFNSEKVRQVIHYRPFPDDGYPRRCLLERNKAFLTGVLGLWGYESLDNLSIEQMVDKIFLHSITPFQPVLWHWSPTLVCSQDAQAIAEAIESESHYHFKTIPFAEIVRVSLGYETDAVKWFSHQHTLLSKTVTEHLRHHPEEVSLYEGVEKV</sequence>
<dbReference type="RefSeq" id="XP_056554426.1">
    <property type="nucleotide sequence ID" value="XM_056699013.1"/>
</dbReference>
<name>A0A9W9S1J7_9EURO</name>
<accession>A0A9W9S1J7</accession>
<comment type="caution">
    <text evidence="1">The sequence shown here is derived from an EMBL/GenBank/DDBJ whole genome shotgun (WGS) entry which is preliminary data.</text>
</comment>
<dbReference type="GeneID" id="81438192"/>
<reference evidence="1" key="1">
    <citation type="submission" date="2022-11" db="EMBL/GenBank/DDBJ databases">
        <authorList>
            <person name="Petersen C."/>
        </authorList>
    </citation>
    <scope>NUCLEOTIDE SEQUENCE</scope>
    <source>
        <strain evidence="1">IBT 29864</strain>
    </source>
</reference>
<protein>
    <submittedName>
        <fullName evidence="1">Uncharacterized protein</fullName>
    </submittedName>
</protein>
<dbReference type="AlphaFoldDB" id="A0A9W9S1J7"/>
<keyword evidence="2" id="KW-1185">Reference proteome</keyword>
<organism evidence="1 2">
    <name type="scientific">Penicillium cataractarum</name>
    <dbReference type="NCBI Taxonomy" id="2100454"/>
    <lineage>
        <taxon>Eukaryota</taxon>
        <taxon>Fungi</taxon>
        <taxon>Dikarya</taxon>
        <taxon>Ascomycota</taxon>
        <taxon>Pezizomycotina</taxon>
        <taxon>Eurotiomycetes</taxon>
        <taxon>Eurotiomycetidae</taxon>
        <taxon>Eurotiales</taxon>
        <taxon>Aspergillaceae</taxon>
        <taxon>Penicillium</taxon>
    </lineage>
</organism>